<sequence>VDLGGHVGLLAVVFRYLRRRVVCVDGWHCGQGAPCMQPDCDELHLRARELQDFGEIGTAGNAFPQVSKGGAGSTGSSRSAFVSGAAQGGRLRLSPGAGAFGGGELALEGILSGSGRP</sequence>
<name>A0ABV7H6D0_9BURK</name>
<reference evidence="2" key="1">
    <citation type="journal article" date="2019" name="Int. J. Syst. Evol. Microbiol.">
        <title>The Global Catalogue of Microorganisms (GCM) 10K type strain sequencing project: providing services to taxonomists for standard genome sequencing and annotation.</title>
        <authorList>
            <consortium name="The Broad Institute Genomics Platform"/>
            <consortium name="The Broad Institute Genome Sequencing Center for Infectious Disease"/>
            <person name="Wu L."/>
            <person name="Ma J."/>
        </authorList>
    </citation>
    <scope>NUCLEOTIDE SEQUENCE [LARGE SCALE GENOMIC DNA]</scope>
    <source>
        <strain evidence="2">KCTC 52168</strain>
    </source>
</reference>
<keyword evidence="2" id="KW-1185">Reference proteome</keyword>
<protein>
    <submittedName>
        <fullName evidence="1">Uncharacterized protein</fullName>
    </submittedName>
</protein>
<evidence type="ECO:0000313" key="1">
    <source>
        <dbReference type="EMBL" id="MFC3148318.1"/>
    </source>
</evidence>
<proteinExistence type="predicted"/>
<comment type="caution">
    <text evidence="1">The sequence shown here is derived from an EMBL/GenBank/DDBJ whole genome shotgun (WGS) entry which is preliminary data.</text>
</comment>
<dbReference type="Proteomes" id="UP001595556">
    <property type="component" value="Unassembled WGS sequence"/>
</dbReference>
<accession>A0ABV7H6D0</accession>
<feature type="non-terminal residue" evidence="1">
    <location>
        <position position="1"/>
    </location>
</feature>
<evidence type="ECO:0000313" key="2">
    <source>
        <dbReference type="Proteomes" id="UP001595556"/>
    </source>
</evidence>
<gene>
    <name evidence="1" type="ORF">ACFOEN_11760</name>
</gene>
<organism evidence="1 2">
    <name type="scientific">Piscinibacterium candidicorallinum</name>
    <dbReference type="NCBI Taxonomy" id="1793872"/>
    <lineage>
        <taxon>Bacteria</taxon>
        <taxon>Pseudomonadati</taxon>
        <taxon>Pseudomonadota</taxon>
        <taxon>Betaproteobacteria</taxon>
        <taxon>Burkholderiales</taxon>
        <taxon>Piscinibacterium</taxon>
    </lineage>
</organism>
<dbReference type="EMBL" id="JBHRTI010000004">
    <property type="protein sequence ID" value="MFC3148318.1"/>
    <property type="molecule type" value="Genomic_DNA"/>
</dbReference>